<evidence type="ECO:0000313" key="4">
    <source>
        <dbReference type="Proteomes" id="UP000789901"/>
    </source>
</evidence>
<dbReference type="PROSITE" id="PS50048">
    <property type="entry name" value="ZN2_CY6_FUNGAL_2"/>
    <property type="match status" value="1"/>
</dbReference>
<evidence type="ECO:0000256" key="1">
    <source>
        <dbReference type="ARBA" id="ARBA00023242"/>
    </source>
</evidence>
<organism evidence="3 4">
    <name type="scientific">Gigaspora margarita</name>
    <dbReference type="NCBI Taxonomy" id="4874"/>
    <lineage>
        <taxon>Eukaryota</taxon>
        <taxon>Fungi</taxon>
        <taxon>Fungi incertae sedis</taxon>
        <taxon>Mucoromycota</taxon>
        <taxon>Glomeromycotina</taxon>
        <taxon>Glomeromycetes</taxon>
        <taxon>Diversisporales</taxon>
        <taxon>Gigasporaceae</taxon>
        <taxon>Gigaspora</taxon>
    </lineage>
</organism>
<dbReference type="SMART" id="SM00066">
    <property type="entry name" value="GAL4"/>
    <property type="match status" value="1"/>
</dbReference>
<feature type="domain" description="Zn(2)-C6 fungal-type" evidence="2">
    <location>
        <begin position="16"/>
        <end position="45"/>
    </location>
</feature>
<evidence type="ECO:0000313" key="3">
    <source>
        <dbReference type="EMBL" id="CAG8836666.1"/>
    </source>
</evidence>
<dbReference type="Gene3D" id="4.10.240.10">
    <property type="entry name" value="Zn(2)-C6 fungal-type DNA-binding domain"/>
    <property type="match status" value="1"/>
</dbReference>
<keyword evidence="4" id="KW-1185">Reference proteome</keyword>
<dbReference type="Pfam" id="PF00172">
    <property type="entry name" value="Zn_clus"/>
    <property type="match status" value="1"/>
</dbReference>
<dbReference type="PANTHER" id="PTHR31668">
    <property type="entry name" value="GLUCOSE TRANSPORT TRANSCRIPTION REGULATOR RGT1-RELATED-RELATED"/>
    <property type="match status" value="1"/>
</dbReference>
<dbReference type="PROSITE" id="PS00463">
    <property type="entry name" value="ZN2_CY6_FUNGAL_1"/>
    <property type="match status" value="1"/>
</dbReference>
<evidence type="ECO:0000259" key="2">
    <source>
        <dbReference type="PROSITE" id="PS50048"/>
    </source>
</evidence>
<protein>
    <submittedName>
        <fullName evidence="3">25276_t:CDS:1</fullName>
    </submittedName>
</protein>
<name>A0ABN7WNK3_GIGMA</name>
<dbReference type="Proteomes" id="UP000789901">
    <property type="component" value="Unassembled WGS sequence"/>
</dbReference>
<gene>
    <name evidence="3" type="ORF">GMARGA_LOCUS33146</name>
</gene>
<dbReference type="InterPro" id="IPR050797">
    <property type="entry name" value="Carb_Metab_Trans_Reg"/>
</dbReference>
<accession>A0ABN7WNK3</accession>
<dbReference type="InterPro" id="IPR036864">
    <property type="entry name" value="Zn2-C6_fun-type_DNA-bd_sf"/>
</dbReference>
<dbReference type="EMBL" id="CAJVQB010054099">
    <property type="protein sequence ID" value="CAG8836666.1"/>
    <property type="molecule type" value="Genomic_DNA"/>
</dbReference>
<proteinExistence type="predicted"/>
<dbReference type="SUPFAM" id="SSF57701">
    <property type="entry name" value="Zn2/Cys6 DNA-binding domain"/>
    <property type="match status" value="1"/>
</dbReference>
<dbReference type="InterPro" id="IPR001138">
    <property type="entry name" value="Zn2Cys6_DnaBD"/>
</dbReference>
<keyword evidence="1" id="KW-0539">Nucleus</keyword>
<reference evidence="3 4" key="1">
    <citation type="submission" date="2021-06" db="EMBL/GenBank/DDBJ databases">
        <authorList>
            <person name="Kallberg Y."/>
            <person name="Tangrot J."/>
            <person name="Rosling A."/>
        </authorList>
    </citation>
    <scope>NUCLEOTIDE SEQUENCE [LARGE SCALE GENOMIC DNA]</scope>
    <source>
        <strain evidence="3 4">120-4 pot B 10/14</strain>
    </source>
</reference>
<dbReference type="CDD" id="cd00067">
    <property type="entry name" value="GAL4"/>
    <property type="match status" value="1"/>
</dbReference>
<sequence length="243" mass="27803">MSYSSRRQRGPYASKACTNCRKKHLKCSEGVNCVNCVSHNLQCIYDKSIRKRGPRTVNRSIYVFENNFDKTASIEQEHTSTEYQFNTFIPSYFIEEPQPIQSDFFLNQVDIDTDYIMVNNNSSVDYSNSFSLLDNSFPSSIEEPQPTQNDFFLNQVDIDTNYIMANNNSSVNYSNSFSLLNNSFPSFVEESQPTQNDFFLNQVDIDTNYIMANNNSSVNFSNSFSLFDNSFPSSIASNSFGPF</sequence>
<comment type="caution">
    <text evidence="3">The sequence shown here is derived from an EMBL/GenBank/DDBJ whole genome shotgun (WGS) entry which is preliminary data.</text>
</comment>